<evidence type="ECO:0000256" key="1">
    <source>
        <dbReference type="SAM" id="MobiDB-lite"/>
    </source>
</evidence>
<name>A0A812MLU3_9DINO</name>
<accession>A0A812MLU3</accession>
<feature type="region of interest" description="Disordered" evidence="1">
    <location>
        <begin position="1"/>
        <end position="83"/>
    </location>
</feature>
<comment type="caution">
    <text evidence="2">The sequence shown here is derived from an EMBL/GenBank/DDBJ whole genome shotgun (WGS) entry which is preliminary data.</text>
</comment>
<feature type="non-terminal residue" evidence="2">
    <location>
        <position position="1"/>
    </location>
</feature>
<dbReference type="AlphaFoldDB" id="A0A812MLU3"/>
<gene>
    <name evidence="2" type="ORF">SNEC2469_LOCUS6629</name>
</gene>
<feature type="compositionally biased region" description="Polar residues" evidence="1">
    <location>
        <begin position="46"/>
        <end position="76"/>
    </location>
</feature>
<dbReference type="EMBL" id="CAJNJA010011526">
    <property type="protein sequence ID" value="CAE7274200.1"/>
    <property type="molecule type" value="Genomic_DNA"/>
</dbReference>
<evidence type="ECO:0000313" key="2">
    <source>
        <dbReference type="EMBL" id="CAE7274200.1"/>
    </source>
</evidence>
<protein>
    <submittedName>
        <fullName evidence="2">Uncharacterized protein</fullName>
    </submittedName>
</protein>
<dbReference type="InterPro" id="IPR010736">
    <property type="entry name" value="SHIPPO-rpt"/>
</dbReference>
<dbReference type="Proteomes" id="UP000601435">
    <property type="component" value="Unassembled WGS sequence"/>
</dbReference>
<keyword evidence="3" id="KW-1185">Reference proteome</keyword>
<sequence length="199" mass="21673">MLSENLADGGIEVVSTKPACPSWSLPRASRATAKKLHLSKRHQQDLLGTQSPGPATYTPQRQRKSPSCSFGRSNRPCSAPVRRASTSDLLANVSAPEKADLKPRPGSAVIGRASRNVVPVQPDVHTFLFTDSPGPMRYNPGRDIVEPSAPSYSIRPRGFERATTTSKVGPGLYPVQTREHMRCASTLRCSPQWSIARQE</sequence>
<reference evidence="2" key="1">
    <citation type="submission" date="2021-02" db="EMBL/GenBank/DDBJ databases">
        <authorList>
            <person name="Dougan E. K."/>
            <person name="Rhodes N."/>
            <person name="Thang M."/>
            <person name="Chan C."/>
        </authorList>
    </citation>
    <scope>NUCLEOTIDE SEQUENCE</scope>
</reference>
<feature type="compositionally biased region" description="Basic residues" evidence="1">
    <location>
        <begin position="32"/>
        <end position="41"/>
    </location>
</feature>
<organism evidence="2 3">
    <name type="scientific">Symbiodinium necroappetens</name>
    <dbReference type="NCBI Taxonomy" id="1628268"/>
    <lineage>
        <taxon>Eukaryota</taxon>
        <taxon>Sar</taxon>
        <taxon>Alveolata</taxon>
        <taxon>Dinophyceae</taxon>
        <taxon>Suessiales</taxon>
        <taxon>Symbiodiniaceae</taxon>
        <taxon>Symbiodinium</taxon>
    </lineage>
</organism>
<evidence type="ECO:0000313" key="3">
    <source>
        <dbReference type="Proteomes" id="UP000601435"/>
    </source>
</evidence>
<proteinExistence type="predicted"/>
<dbReference type="Pfam" id="PF07004">
    <property type="entry name" value="SHIPPO-rpt"/>
    <property type="match status" value="1"/>
</dbReference>
<dbReference type="OrthoDB" id="427920at2759"/>